<sequence length="108" mass="12508">MGLEAHVMSVNIVDDHLYIARSIEPYMLPSTVSQLKEHSKTIIGHLFDLKHYALNTADIINQTLNDKKKTKKSMKRKVQEEIDYDEVAPSLKQNWFQLGDIKLKVKIE</sequence>
<protein>
    <submittedName>
        <fullName evidence="1">Uncharacterized protein</fullName>
    </submittedName>
</protein>
<reference evidence="1 2" key="1">
    <citation type="submission" date="2024-04" db="EMBL/GenBank/DDBJ databases">
        <title>genome sequences of Mucor flavus KT1a and Helicostylum pulchrum KT1b strains isolation_sourced from the surface of a dry-aged beef.</title>
        <authorList>
            <person name="Toyotome T."/>
            <person name="Hosono M."/>
            <person name="Torimaru M."/>
            <person name="Fukuda K."/>
            <person name="Mikami N."/>
        </authorList>
    </citation>
    <scope>NUCLEOTIDE SEQUENCE [LARGE SCALE GENOMIC DNA]</scope>
    <source>
        <strain evidence="1 2">KT1b</strain>
    </source>
</reference>
<evidence type="ECO:0000313" key="2">
    <source>
        <dbReference type="Proteomes" id="UP001476247"/>
    </source>
</evidence>
<organism evidence="1 2">
    <name type="scientific">Helicostylum pulchrum</name>
    <dbReference type="NCBI Taxonomy" id="562976"/>
    <lineage>
        <taxon>Eukaryota</taxon>
        <taxon>Fungi</taxon>
        <taxon>Fungi incertae sedis</taxon>
        <taxon>Mucoromycota</taxon>
        <taxon>Mucoromycotina</taxon>
        <taxon>Mucoromycetes</taxon>
        <taxon>Mucorales</taxon>
        <taxon>Mucorineae</taxon>
        <taxon>Mucoraceae</taxon>
        <taxon>Helicostylum</taxon>
    </lineage>
</organism>
<dbReference type="Proteomes" id="UP001476247">
    <property type="component" value="Unassembled WGS sequence"/>
</dbReference>
<keyword evidence="2" id="KW-1185">Reference proteome</keyword>
<proteinExistence type="predicted"/>
<evidence type="ECO:0000313" key="1">
    <source>
        <dbReference type="EMBL" id="GAA5805463.1"/>
    </source>
</evidence>
<comment type="caution">
    <text evidence="1">The sequence shown here is derived from an EMBL/GenBank/DDBJ whole genome shotgun (WGS) entry which is preliminary data.</text>
</comment>
<name>A0ABP9YFU0_9FUNG</name>
<dbReference type="EMBL" id="BAABUJ010000046">
    <property type="protein sequence ID" value="GAA5805463.1"/>
    <property type="molecule type" value="Genomic_DNA"/>
</dbReference>
<gene>
    <name evidence="1" type="ORF">HPULCUR_010979</name>
</gene>
<accession>A0ABP9YFU0</accession>